<comment type="caution">
    <text evidence="1">The sequence shown here is derived from an EMBL/GenBank/DDBJ whole genome shotgun (WGS) entry which is preliminary data.</text>
</comment>
<evidence type="ECO:0000313" key="1">
    <source>
        <dbReference type="EMBL" id="MFC7667449.1"/>
    </source>
</evidence>
<accession>A0ABW2U332</accession>
<dbReference type="Proteomes" id="UP001596513">
    <property type="component" value="Unassembled WGS sequence"/>
</dbReference>
<name>A0ABW2U332_9BACT</name>
<reference evidence="2" key="1">
    <citation type="journal article" date="2019" name="Int. J. Syst. Evol. Microbiol.">
        <title>The Global Catalogue of Microorganisms (GCM) 10K type strain sequencing project: providing services to taxonomists for standard genome sequencing and annotation.</title>
        <authorList>
            <consortium name="The Broad Institute Genomics Platform"/>
            <consortium name="The Broad Institute Genome Sequencing Center for Infectious Disease"/>
            <person name="Wu L."/>
            <person name="Ma J."/>
        </authorList>
    </citation>
    <scope>NUCLEOTIDE SEQUENCE [LARGE SCALE GENOMIC DNA]</scope>
    <source>
        <strain evidence="2">JCM 19635</strain>
    </source>
</reference>
<sequence>MARFRPGDKIKVNYLRGNTPSEVMAILRNATGTTGVVREEPALASVKYEGATLAPVPAREQAKLGLEGGAKISGIKGSNFRETGMGDGFIITRIDKNQVTKPADVKKYLDEARDRSGALVEGVYPDGRKAYYPIGQE</sequence>
<dbReference type="EMBL" id="JBHTEK010000001">
    <property type="protein sequence ID" value="MFC7667449.1"/>
    <property type="molecule type" value="Genomic_DNA"/>
</dbReference>
<organism evidence="1 2">
    <name type="scientific">Hymenobacter humi</name>
    <dbReference type="NCBI Taxonomy" id="1411620"/>
    <lineage>
        <taxon>Bacteria</taxon>
        <taxon>Pseudomonadati</taxon>
        <taxon>Bacteroidota</taxon>
        <taxon>Cytophagia</taxon>
        <taxon>Cytophagales</taxon>
        <taxon>Hymenobacteraceae</taxon>
        <taxon>Hymenobacter</taxon>
    </lineage>
</organism>
<evidence type="ECO:0000313" key="2">
    <source>
        <dbReference type="Proteomes" id="UP001596513"/>
    </source>
</evidence>
<keyword evidence="2" id="KW-1185">Reference proteome</keyword>
<dbReference type="RefSeq" id="WP_380201980.1">
    <property type="nucleotide sequence ID" value="NZ_JBHTEK010000001.1"/>
</dbReference>
<proteinExistence type="predicted"/>
<gene>
    <name evidence="1" type="ORF">ACFQT0_08645</name>
</gene>
<protein>
    <submittedName>
        <fullName evidence="1">Uncharacterized protein</fullName>
    </submittedName>
</protein>